<gene>
    <name evidence="1" type="ORF">X975_14623</name>
</gene>
<keyword evidence="2" id="KW-1185">Reference proteome</keyword>
<name>A0A087UMN3_STEMI</name>
<evidence type="ECO:0000313" key="2">
    <source>
        <dbReference type="Proteomes" id="UP000054359"/>
    </source>
</evidence>
<sequence length="43" mass="5005">MIFRKTRFLASSNNESSYYRFVTNHVIYERWIVTAGKGEAASC</sequence>
<feature type="non-terminal residue" evidence="1">
    <location>
        <position position="43"/>
    </location>
</feature>
<proteinExistence type="predicted"/>
<protein>
    <submittedName>
        <fullName evidence="1">Uncharacterized protein</fullName>
    </submittedName>
</protein>
<reference evidence="1 2" key="1">
    <citation type="submission" date="2013-11" db="EMBL/GenBank/DDBJ databases">
        <title>Genome sequencing of Stegodyphus mimosarum.</title>
        <authorList>
            <person name="Bechsgaard J."/>
        </authorList>
    </citation>
    <scope>NUCLEOTIDE SEQUENCE [LARGE SCALE GENOMIC DNA]</scope>
</reference>
<dbReference type="Proteomes" id="UP000054359">
    <property type="component" value="Unassembled WGS sequence"/>
</dbReference>
<accession>A0A087UMN3</accession>
<organism evidence="1 2">
    <name type="scientific">Stegodyphus mimosarum</name>
    <name type="common">African social velvet spider</name>
    <dbReference type="NCBI Taxonomy" id="407821"/>
    <lineage>
        <taxon>Eukaryota</taxon>
        <taxon>Metazoa</taxon>
        <taxon>Ecdysozoa</taxon>
        <taxon>Arthropoda</taxon>
        <taxon>Chelicerata</taxon>
        <taxon>Arachnida</taxon>
        <taxon>Araneae</taxon>
        <taxon>Araneomorphae</taxon>
        <taxon>Entelegynae</taxon>
        <taxon>Eresoidea</taxon>
        <taxon>Eresidae</taxon>
        <taxon>Stegodyphus</taxon>
    </lineage>
</organism>
<evidence type="ECO:0000313" key="1">
    <source>
        <dbReference type="EMBL" id="KFM78622.1"/>
    </source>
</evidence>
<dbReference type="EMBL" id="KK120591">
    <property type="protein sequence ID" value="KFM78622.1"/>
    <property type="molecule type" value="Genomic_DNA"/>
</dbReference>
<dbReference type="AlphaFoldDB" id="A0A087UMN3"/>